<dbReference type="InParanoid" id="A0A6P6YLE5"/>
<dbReference type="PROSITE" id="PS50059">
    <property type="entry name" value="FKBP_PPIASE"/>
    <property type="match status" value="1"/>
</dbReference>
<reference evidence="6" key="1">
    <citation type="submission" date="2025-08" db="UniProtKB">
        <authorList>
            <consortium name="RefSeq"/>
        </authorList>
    </citation>
    <scope>IDENTIFICATION</scope>
    <source>
        <strain evidence="6">Airmid</strain>
    </source>
</reference>
<dbReference type="PANTHER" id="PTHR46512:SF9">
    <property type="entry name" value="PEPTIDYLPROLYL ISOMERASE"/>
    <property type="match status" value="1"/>
</dbReference>
<evidence type="ECO:0000256" key="1">
    <source>
        <dbReference type="ARBA" id="ARBA00022737"/>
    </source>
</evidence>
<dbReference type="Gene3D" id="3.10.50.40">
    <property type="match status" value="1"/>
</dbReference>
<dbReference type="SUPFAM" id="SSF54534">
    <property type="entry name" value="FKBP-like"/>
    <property type="match status" value="1"/>
</dbReference>
<dbReference type="Pfam" id="PF00254">
    <property type="entry name" value="FKBP_C"/>
    <property type="match status" value="1"/>
</dbReference>
<dbReference type="PANTHER" id="PTHR46512">
    <property type="entry name" value="PEPTIDYLPROLYL ISOMERASE"/>
    <property type="match status" value="1"/>
</dbReference>
<evidence type="ECO:0000313" key="5">
    <source>
        <dbReference type="Proteomes" id="UP000515146"/>
    </source>
</evidence>
<evidence type="ECO:0000256" key="3">
    <source>
        <dbReference type="PROSITE-ProRule" id="PRU00277"/>
    </source>
</evidence>
<comment type="catalytic activity">
    <reaction evidence="3">
        <text>[protein]-peptidylproline (omega=180) = [protein]-peptidylproline (omega=0)</text>
        <dbReference type="Rhea" id="RHEA:16237"/>
        <dbReference type="Rhea" id="RHEA-COMP:10747"/>
        <dbReference type="Rhea" id="RHEA-COMP:10748"/>
        <dbReference type="ChEBI" id="CHEBI:83833"/>
        <dbReference type="ChEBI" id="CHEBI:83834"/>
        <dbReference type="EC" id="5.2.1.8"/>
    </reaction>
</comment>
<evidence type="ECO:0000256" key="2">
    <source>
        <dbReference type="ARBA" id="ARBA00022803"/>
    </source>
</evidence>
<keyword evidence="5" id="KW-1185">Reference proteome</keyword>
<organism evidence="5 6">
    <name type="scientific">Dermatophagoides pteronyssinus</name>
    <name type="common">European house dust mite</name>
    <dbReference type="NCBI Taxonomy" id="6956"/>
    <lineage>
        <taxon>Eukaryota</taxon>
        <taxon>Metazoa</taxon>
        <taxon>Ecdysozoa</taxon>
        <taxon>Arthropoda</taxon>
        <taxon>Chelicerata</taxon>
        <taxon>Arachnida</taxon>
        <taxon>Acari</taxon>
        <taxon>Acariformes</taxon>
        <taxon>Sarcoptiformes</taxon>
        <taxon>Astigmata</taxon>
        <taxon>Psoroptidia</taxon>
        <taxon>Analgoidea</taxon>
        <taxon>Pyroglyphidae</taxon>
        <taxon>Dermatophagoidinae</taxon>
        <taxon>Dermatophagoides</taxon>
    </lineage>
</organism>
<dbReference type="RefSeq" id="XP_027206388.1">
    <property type="nucleotide sequence ID" value="XM_027350587.1"/>
</dbReference>
<keyword evidence="3" id="KW-0413">Isomerase</keyword>
<dbReference type="OMA" id="LWNCEPE"/>
<gene>
    <name evidence="6" type="primary">LOC113799889</name>
</gene>
<evidence type="ECO:0000313" key="6">
    <source>
        <dbReference type="RefSeq" id="XP_027206388.1"/>
    </source>
</evidence>
<dbReference type="OrthoDB" id="8116123at2759"/>
<accession>A0A6P6YLE5</accession>
<dbReference type="EC" id="5.2.1.8" evidence="3"/>
<dbReference type="InterPro" id="IPR011990">
    <property type="entry name" value="TPR-like_helical_dom_sf"/>
</dbReference>
<dbReference type="InterPro" id="IPR046357">
    <property type="entry name" value="PPIase_dom_sf"/>
</dbReference>
<keyword evidence="2" id="KW-0802">TPR repeat</keyword>
<sequence length="260" mass="28800">MSESIAKNKVFLNYKGFLIDGTVFDSNEGRGAPFSFILEAGQVIKGFDIAVASMKVGEKSKFLIKSEYAYGANSPSPSIPSNSDLIFELELLEIDNKKDKNELTITEKLAAADQAKSDGSFFFKEGKIAKAISEYKYGCDLVADYQDWSDEFQDEAQTLFISLSLNLALALIKNQEYLEACSQAMNVLALDKHNFKAIYRFGLAKLHLGDAQTAIDLLQKTFGQNIPAELADVYNKLAQAKANAEEKTKNLYSKMMAAFK</sequence>
<dbReference type="InterPro" id="IPR001179">
    <property type="entry name" value="PPIase_FKBP_dom"/>
</dbReference>
<dbReference type="SUPFAM" id="SSF48452">
    <property type="entry name" value="TPR-like"/>
    <property type="match status" value="1"/>
</dbReference>
<feature type="domain" description="PPIase FKBP-type" evidence="4">
    <location>
        <begin position="7"/>
        <end position="95"/>
    </location>
</feature>
<dbReference type="GO" id="GO:0003755">
    <property type="term" value="F:peptidyl-prolyl cis-trans isomerase activity"/>
    <property type="evidence" value="ECO:0007669"/>
    <property type="project" value="UniProtKB-KW"/>
</dbReference>
<dbReference type="Gene3D" id="1.25.40.10">
    <property type="entry name" value="Tetratricopeptide repeat domain"/>
    <property type="match status" value="1"/>
</dbReference>
<dbReference type="AlphaFoldDB" id="A0A6P6YLE5"/>
<name>A0A6P6YLE5_DERPT</name>
<dbReference type="InterPro" id="IPR050754">
    <property type="entry name" value="FKBP4/5/8-like"/>
</dbReference>
<dbReference type="Proteomes" id="UP000515146">
    <property type="component" value="Unplaced"/>
</dbReference>
<keyword evidence="3" id="KW-0697">Rotamase</keyword>
<keyword evidence="1" id="KW-0677">Repeat</keyword>
<protein>
    <recommendedName>
        <fullName evidence="3">peptidylprolyl isomerase</fullName>
        <ecNumber evidence="3">5.2.1.8</ecNumber>
    </recommendedName>
</protein>
<proteinExistence type="predicted"/>
<evidence type="ECO:0000259" key="4">
    <source>
        <dbReference type="PROSITE" id="PS50059"/>
    </source>
</evidence>
<dbReference type="KEGG" id="dpte:113799889"/>